<keyword evidence="4 9" id="KW-0812">Transmembrane</keyword>
<sequence>MSDTESAKVNKYQSIKSFLSGGFGGMCLVFVGHPFDLIKVRLQTSKEYTGLFNAVKTIFAKEGIKGLYRGMATPLVGVTPIFAICFWGYDLGKSIAKTLWRSGPDEPLAMSQILFAGGFSAIPATALMAPSERIKVLLQTQGAGKEKLYSGPIDAAAKLYKEGGMRSIFRGTGATLARDIPGSVAYFGAYEITKKLLTPAGSTPDQLNSMAVLFAGGAAGIANWAVAIPADVVKSRLQSAPEGMYTGAVDVFSKLVKNEGPGALFRGLGPAMIRAFPANAACFFGVEVSKKALDKLF</sequence>
<accession>A0A075AW81</accession>
<comment type="subcellular location">
    <subcellularLocation>
        <location evidence="1">Mitochondrion membrane</location>
        <topology evidence="1">Multi-pass membrane protein</topology>
    </subcellularLocation>
</comment>
<keyword evidence="7" id="KW-0496">Mitochondrion</keyword>
<organism evidence="12 14">
    <name type="scientific">Rozella allomycis (strain CSF55)</name>
    <dbReference type="NCBI Taxonomy" id="988480"/>
    <lineage>
        <taxon>Eukaryota</taxon>
        <taxon>Fungi</taxon>
        <taxon>Fungi incertae sedis</taxon>
        <taxon>Cryptomycota</taxon>
        <taxon>Cryptomycota incertae sedis</taxon>
        <taxon>Rozella</taxon>
    </lineage>
</organism>
<evidence type="ECO:0000256" key="2">
    <source>
        <dbReference type="ARBA" id="ARBA00006375"/>
    </source>
</evidence>
<keyword evidence="8 9" id="KW-0472">Membrane</keyword>
<feature type="transmembrane region" description="Helical" evidence="11">
    <location>
        <begin position="18"/>
        <end position="38"/>
    </location>
</feature>
<evidence type="ECO:0000256" key="4">
    <source>
        <dbReference type="ARBA" id="ARBA00022692"/>
    </source>
</evidence>
<dbReference type="PROSITE" id="PS50920">
    <property type="entry name" value="SOLCAR"/>
    <property type="match status" value="3"/>
</dbReference>
<dbReference type="Proteomes" id="UP000281549">
    <property type="component" value="Unassembled WGS sequence"/>
</dbReference>
<protein>
    <submittedName>
        <fullName evidence="13">Mitochondrial carrier</fullName>
    </submittedName>
    <submittedName>
        <fullName evidence="12">Mitochondrial substrate/solute carrier domain-containing protein</fullName>
    </submittedName>
</protein>
<dbReference type="HOGENOM" id="CLU_015166_16_0_1"/>
<evidence type="ECO:0000313" key="15">
    <source>
        <dbReference type="Proteomes" id="UP000281549"/>
    </source>
</evidence>
<feature type="transmembrane region" description="Helical" evidence="11">
    <location>
        <begin position="109"/>
        <end position="129"/>
    </location>
</feature>
<evidence type="ECO:0000256" key="5">
    <source>
        <dbReference type="ARBA" id="ARBA00022737"/>
    </source>
</evidence>
<feature type="repeat" description="Solcar" evidence="9">
    <location>
        <begin position="111"/>
        <end position="196"/>
    </location>
</feature>
<evidence type="ECO:0000256" key="9">
    <source>
        <dbReference type="PROSITE-ProRule" id="PRU00282"/>
    </source>
</evidence>
<dbReference type="InterPro" id="IPR023395">
    <property type="entry name" value="MCP_dom_sf"/>
</dbReference>
<evidence type="ECO:0000256" key="11">
    <source>
        <dbReference type="SAM" id="Phobius"/>
    </source>
</evidence>
<dbReference type="GO" id="GO:0006839">
    <property type="term" value="P:mitochondrial transport"/>
    <property type="evidence" value="ECO:0007669"/>
    <property type="project" value="TreeGrafter"/>
</dbReference>
<dbReference type="Gene3D" id="1.50.40.10">
    <property type="entry name" value="Mitochondrial carrier domain"/>
    <property type="match status" value="2"/>
</dbReference>
<dbReference type="InterPro" id="IPR050567">
    <property type="entry name" value="Mitochondrial_Carrier"/>
</dbReference>
<feature type="repeat" description="Solcar" evidence="9">
    <location>
        <begin position="12"/>
        <end position="95"/>
    </location>
</feature>
<evidence type="ECO:0000256" key="7">
    <source>
        <dbReference type="ARBA" id="ARBA00023128"/>
    </source>
</evidence>
<evidence type="ECO:0000313" key="13">
    <source>
        <dbReference type="EMBL" id="RKP20277.1"/>
    </source>
</evidence>
<evidence type="ECO:0000256" key="8">
    <source>
        <dbReference type="ARBA" id="ARBA00023136"/>
    </source>
</evidence>
<dbReference type="Proteomes" id="UP000030755">
    <property type="component" value="Unassembled WGS sequence"/>
</dbReference>
<proteinExistence type="inferred from homology"/>
<dbReference type="STRING" id="988480.A0A075AW81"/>
<evidence type="ECO:0000256" key="3">
    <source>
        <dbReference type="ARBA" id="ARBA00022448"/>
    </source>
</evidence>
<dbReference type="InterPro" id="IPR018108">
    <property type="entry name" value="MCP_transmembrane"/>
</dbReference>
<keyword evidence="14" id="KW-1185">Reference proteome</keyword>
<dbReference type="OrthoDB" id="14252at2759"/>
<evidence type="ECO:0000313" key="12">
    <source>
        <dbReference type="EMBL" id="EPZ34510.1"/>
    </source>
</evidence>
<feature type="repeat" description="Solcar" evidence="9">
    <location>
        <begin position="207"/>
        <end position="292"/>
    </location>
</feature>
<dbReference type="Pfam" id="PF00153">
    <property type="entry name" value="Mito_carr"/>
    <property type="match status" value="3"/>
</dbReference>
<reference evidence="15" key="2">
    <citation type="journal article" date="2018" name="Nat. Microbiol.">
        <title>Leveraging single-cell genomics to expand the fungal tree of life.</title>
        <authorList>
            <person name="Ahrendt S.R."/>
            <person name="Quandt C.A."/>
            <person name="Ciobanu D."/>
            <person name="Clum A."/>
            <person name="Salamov A."/>
            <person name="Andreopoulos B."/>
            <person name="Cheng J.F."/>
            <person name="Woyke T."/>
            <person name="Pelin A."/>
            <person name="Henrissat B."/>
            <person name="Reynolds N.K."/>
            <person name="Benny G.L."/>
            <person name="Smith M.E."/>
            <person name="James T.Y."/>
            <person name="Grigoriev I.V."/>
        </authorList>
    </citation>
    <scope>NUCLEOTIDE SEQUENCE [LARGE SCALE GENOMIC DNA]</scope>
    <source>
        <strain evidence="15">CSF55</strain>
    </source>
</reference>
<keyword evidence="6 11" id="KW-1133">Transmembrane helix</keyword>
<name>A0A075AW81_ROZAC</name>
<keyword evidence="3 10" id="KW-0813">Transport</keyword>
<dbReference type="GO" id="GO:0005743">
    <property type="term" value="C:mitochondrial inner membrane"/>
    <property type="evidence" value="ECO:0007669"/>
    <property type="project" value="EnsemblFungi"/>
</dbReference>
<dbReference type="GO" id="GO:0005476">
    <property type="term" value="F:carnitine:O-acyl-L-carnitine antiporter activity"/>
    <property type="evidence" value="ECO:0007669"/>
    <property type="project" value="EnsemblFungi"/>
</dbReference>
<evidence type="ECO:0000313" key="14">
    <source>
        <dbReference type="Proteomes" id="UP000030755"/>
    </source>
</evidence>
<evidence type="ECO:0000256" key="10">
    <source>
        <dbReference type="RuleBase" id="RU000488"/>
    </source>
</evidence>
<dbReference type="AlphaFoldDB" id="A0A075AW81"/>
<dbReference type="OMA" id="NWAVGIP"/>
<dbReference type="PANTHER" id="PTHR45624">
    <property type="entry name" value="MITOCHONDRIAL BASIC AMINO ACIDS TRANSPORTER-RELATED"/>
    <property type="match status" value="1"/>
</dbReference>
<dbReference type="SUPFAM" id="SSF103506">
    <property type="entry name" value="Mitochondrial carrier"/>
    <property type="match status" value="1"/>
</dbReference>
<dbReference type="EMBL" id="KE560949">
    <property type="protein sequence ID" value="EPZ34510.1"/>
    <property type="molecule type" value="Genomic_DNA"/>
</dbReference>
<keyword evidence="5" id="KW-0677">Repeat</keyword>
<evidence type="ECO:0000256" key="6">
    <source>
        <dbReference type="ARBA" id="ARBA00022989"/>
    </source>
</evidence>
<dbReference type="PANTHER" id="PTHR45624:SF4">
    <property type="entry name" value="CONGESTED-LIKE TRACHEA PROTEIN-RELATED"/>
    <property type="match status" value="1"/>
</dbReference>
<comment type="similarity">
    <text evidence="2 10">Belongs to the mitochondrial carrier (TC 2.A.29) family.</text>
</comment>
<reference evidence="12 14" key="1">
    <citation type="journal article" date="2013" name="Curr. Biol.">
        <title>Shared signatures of parasitism and phylogenomics unite Cryptomycota and microsporidia.</title>
        <authorList>
            <person name="James T.Y."/>
            <person name="Pelin A."/>
            <person name="Bonen L."/>
            <person name="Ahrendt S."/>
            <person name="Sain D."/>
            <person name="Corradi N."/>
            <person name="Stajich J.E."/>
        </authorList>
    </citation>
    <scope>NUCLEOTIDE SEQUENCE [LARGE SCALE GENOMIC DNA]</scope>
    <source>
        <strain evidence="12">CSF55</strain>
        <strain evidence="12">CSF55</strain>
    </source>
</reference>
<feature type="transmembrane region" description="Helical" evidence="11">
    <location>
        <begin position="66"/>
        <end position="89"/>
    </location>
</feature>
<dbReference type="EMBL" id="ML005088">
    <property type="protein sequence ID" value="RKP20277.1"/>
    <property type="molecule type" value="Genomic_DNA"/>
</dbReference>
<dbReference type="GO" id="GO:0006631">
    <property type="term" value="P:fatty acid metabolic process"/>
    <property type="evidence" value="ECO:0007669"/>
    <property type="project" value="EnsemblFungi"/>
</dbReference>
<gene>
    <name evidence="12" type="ORF">O9G_002083</name>
    <name evidence="13" type="ORF">ROZALSC1DRAFT_28219</name>
</gene>
<reference evidence="13" key="3">
    <citation type="submission" date="2018-08" db="EMBL/GenBank/DDBJ databases">
        <title>Leveraging single-cell genomics to expand the Fungal Tree of Life.</title>
        <authorList>
            <consortium name="DOE Joint Genome Institute"/>
            <person name="Ahrendt S.R."/>
            <person name="Quandt C.A."/>
            <person name="Ciobanu D."/>
            <person name="Clum A."/>
            <person name="Salamov A."/>
            <person name="Andreopoulos B."/>
            <person name="Cheng J.-F."/>
            <person name="Woyke T."/>
            <person name="Pelin A."/>
            <person name="Henrissat B."/>
            <person name="Reynolds N."/>
            <person name="Benny G.L."/>
            <person name="Smith M.E."/>
            <person name="James T.Y."/>
            <person name="Grigoriev I.V."/>
        </authorList>
    </citation>
    <scope>NUCLEOTIDE SEQUENCE</scope>
    <source>
        <strain evidence="13">CSF55</strain>
    </source>
</reference>
<evidence type="ECO:0000256" key="1">
    <source>
        <dbReference type="ARBA" id="ARBA00004225"/>
    </source>
</evidence>